<protein>
    <submittedName>
        <fullName evidence="1">Uncharacterized protein</fullName>
    </submittedName>
</protein>
<sequence>MPDRYFYPEILSADDLRLMHETVREVLSVVENANGAPEPEAVARIVLRLYRIGLTDRDKLVQLAELMAESRPVQETVS</sequence>
<proteinExistence type="predicted"/>
<evidence type="ECO:0000313" key="1">
    <source>
        <dbReference type="EMBL" id="CAD7028158.1"/>
    </source>
</evidence>
<gene>
    <name evidence="1" type="ORF">REJC140_02591</name>
</gene>
<evidence type="ECO:0000313" key="2">
    <source>
        <dbReference type="Proteomes" id="UP000606921"/>
    </source>
</evidence>
<dbReference type="Proteomes" id="UP000606921">
    <property type="component" value="Unassembled WGS sequence"/>
</dbReference>
<reference evidence="1 2" key="1">
    <citation type="submission" date="2020-11" db="EMBL/GenBank/DDBJ databases">
        <authorList>
            <person name="Lassalle F."/>
        </authorList>
    </citation>
    <scope>NUCLEOTIDE SEQUENCE [LARGE SCALE GENOMIC DNA]</scope>
    <source>
        <strain evidence="1 2">JC140</strain>
    </source>
</reference>
<dbReference type="RefSeq" id="WP_142521428.1">
    <property type="nucleotide sequence ID" value="NZ_CABFWF030000006.1"/>
</dbReference>
<name>A0ABM8PGC6_9HYPH</name>
<organism evidence="1 2">
    <name type="scientific">Pseudorhizobium endolithicum</name>
    <dbReference type="NCBI Taxonomy" id="1191678"/>
    <lineage>
        <taxon>Bacteria</taxon>
        <taxon>Pseudomonadati</taxon>
        <taxon>Pseudomonadota</taxon>
        <taxon>Alphaproteobacteria</taxon>
        <taxon>Hyphomicrobiales</taxon>
        <taxon>Rhizobiaceae</taxon>
        <taxon>Rhizobium/Agrobacterium group</taxon>
        <taxon>Pseudorhizobium</taxon>
    </lineage>
</organism>
<keyword evidence="2" id="KW-1185">Reference proteome</keyword>
<comment type="caution">
    <text evidence="1">The sequence shown here is derived from an EMBL/GenBank/DDBJ whole genome shotgun (WGS) entry which is preliminary data.</text>
</comment>
<accession>A0ABM8PGC6</accession>
<dbReference type="EMBL" id="CABFWF030000006">
    <property type="protein sequence ID" value="CAD7028158.1"/>
    <property type="molecule type" value="Genomic_DNA"/>
</dbReference>